<organism evidence="2 3">
    <name type="scientific">Micromonospora purpureochromogenes</name>
    <dbReference type="NCBI Taxonomy" id="47872"/>
    <lineage>
        <taxon>Bacteria</taxon>
        <taxon>Bacillati</taxon>
        <taxon>Actinomycetota</taxon>
        <taxon>Actinomycetes</taxon>
        <taxon>Micromonosporales</taxon>
        <taxon>Micromonosporaceae</taxon>
        <taxon>Micromonospora</taxon>
    </lineage>
</organism>
<dbReference type="InterPro" id="IPR036390">
    <property type="entry name" value="WH_DNA-bd_sf"/>
</dbReference>
<reference evidence="2 3" key="1">
    <citation type="submission" date="2016-06" db="EMBL/GenBank/DDBJ databases">
        <authorList>
            <person name="Kjaerup R.B."/>
            <person name="Dalgaard T.S."/>
            <person name="Juul-Madsen H.R."/>
        </authorList>
    </citation>
    <scope>NUCLEOTIDE SEQUENCE [LARGE SCALE GENOMIC DNA]</scope>
    <source>
        <strain evidence="2 3">DSM 43821</strain>
    </source>
</reference>
<dbReference type="RefSeq" id="WP_088964035.1">
    <property type="nucleotide sequence ID" value="NZ_LT607410.1"/>
</dbReference>
<dbReference type="InterPro" id="IPR039422">
    <property type="entry name" value="MarR/SlyA-like"/>
</dbReference>
<accession>A0A1C5AEW5</accession>
<dbReference type="SMART" id="SM00347">
    <property type="entry name" value="HTH_MARR"/>
    <property type="match status" value="1"/>
</dbReference>
<gene>
    <name evidence="2" type="ORF">GA0074696_5873</name>
</gene>
<sequence length="167" mass="18821">MDAPRWLDDREDRAWRGYRRMRRLLDLQLARDLMRDAGLSEPDYDVLSDLSEAPDGRLRLGELADRMLWSRSRLSHHLSRMQQRGLVTREECATDGRGSVVVLTAEGRRAIEAAAPGHVAAVRRHLIDLLEPDELAALDRLAHRVVDRLAGTGNARSASGRDPEPLT</sequence>
<dbReference type="SUPFAM" id="SSF46785">
    <property type="entry name" value="Winged helix' DNA-binding domain"/>
    <property type="match status" value="1"/>
</dbReference>
<dbReference type="EMBL" id="LT607410">
    <property type="protein sequence ID" value="SCF43750.1"/>
    <property type="molecule type" value="Genomic_DNA"/>
</dbReference>
<dbReference type="Proteomes" id="UP000198228">
    <property type="component" value="Chromosome I"/>
</dbReference>
<proteinExistence type="predicted"/>
<dbReference type="Gene3D" id="1.10.10.10">
    <property type="entry name" value="Winged helix-like DNA-binding domain superfamily/Winged helix DNA-binding domain"/>
    <property type="match status" value="1"/>
</dbReference>
<evidence type="ECO:0000313" key="2">
    <source>
        <dbReference type="EMBL" id="SCF43750.1"/>
    </source>
</evidence>
<feature type="domain" description="HTH marR-type" evidence="1">
    <location>
        <begin position="11"/>
        <end position="147"/>
    </location>
</feature>
<evidence type="ECO:0000313" key="3">
    <source>
        <dbReference type="Proteomes" id="UP000198228"/>
    </source>
</evidence>
<dbReference type="InterPro" id="IPR000835">
    <property type="entry name" value="HTH_MarR-typ"/>
</dbReference>
<dbReference type="GO" id="GO:0003700">
    <property type="term" value="F:DNA-binding transcription factor activity"/>
    <property type="evidence" value="ECO:0007669"/>
    <property type="project" value="InterPro"/>
</dbReference>
<dbReference type="PANTHER" id="PTHR33164:SF99">
    <property type="entry name" value="MARR FAMILY REGULATORY PROTEIN"/>
    <property type="match status" value="1"/>
</dbReference>
<dbReference type="PANTHER" id="PTHR33164">
    <property type="entry name" value="TRANSCRIPTIONAL REGULATOR, MARR FAMILY"/>
    <property type="match status" value="1"/>
</dbReference>
<dbReference type="Pfam" id="PF12802">
    <property type="entry name" value="MarR_2"/>
    <property type="match status" value="1"/>
</dbReference>
<name>A0A1C5AEW5_9ACTN</name>
<dbReference type="AlphaFoldDB" id="A0A1C5AEW5"/>
<protein>
    <submittedName>
        <fullName evidence="2">Transcriptional regulator, MarR family</fullName>
    </submittedName>
</protein>
<evidence type="ECO:0000259" key="1">
    <source>
        <dbReference type="PROSITE" id="PS50995"/>
    </source>
</evidence>
<dbReference type="GO" id="GO:0006950">
    <property type="term" value="P:response to stress"/>
    <property type="evidence" value="ECO:0007669"/>
    <property type="project" value="TreeGrafter"/>
</dbReference>
<dbReference type="PROSITE" id="PS50995">
    <property type="entry name" value="HTH_MARR_2"/>
    <property type="match status" value="1"/>
</dbReference>
<dbReference type="InterPro" id="IPR036388">
    <property type="entry name" value="WH-like_DNA-bd_sf"/>
</dbReference>